<gene>
    <name evidence="1" type="ORF">AB3G34_09345</name>
</gene>
<evidence type="ECO:0000313" key="1">
    <source>
        <dbReference type="EMBL" id="XDU94099.1"/>
    </source>
</evidence>
<dbReference type="EMBL" id="CP165625">
    <property type="protein sequence ID" value="XDU94099.1"/>
    <property type="molecule type" value="Genomic_DNA"/>
</dbReference>
<sequence>MPDGTVPLVPFTGIAVKLLLLQIAAAVILVTTGAVHEGAVTLTVVSLSEENVPLLLPDPSIINLIVQFPVG</sequence>
<accession>A0AB39VZ20</accession>
<organism evidence="1">
    <name type="scientific">Flavobacterium sp. WC2409</name>
    <dbReference type="NCBI Taxonomy" id="3234139"/>
    <lineage>
        <taxon>Bacteria</taxon>
        <taxon>Pseudomonadati</taxon>
        <taxon>Bacteroidota</taxon>
        <taxon>Flavobacteriia</taxon>
        <taxon>Flavobacteriales</taxon>
        <taxon>Flavobacteriaceae</taxon>
        <taxon>Flavobacterium</taxon>
    </lineage>
</organism>
<protein>
    <recommendedName>
        <fullName evidence="2">Secreted protein</fullName>
    </recommendedName>
</protein>
<dbReference type="RefSeq" id="WP_369752256.1">
    <property type="nucleotide sequence ID" value="NZ_CP165625.1"/>
</dbReference>
<name>A0AB39VZ20_9FLAO</name>
<proteinExistence type="predicted"/>
<reference evidence="1" key="1">
    <citation type="submission" date="2024-07" db="EMBL/GenBank/DDBJ databases">
        <authorList>
            <person name="Biller S.J."/>
        </authorList>
    </citation>
    <scope>NUCLEOTIDE SEQUENCE</scope>
    <source>
        <strain evidence="1">WC2409</strain>
    </source>
</reference>
<dbReference type="AlphaFoldDB" id="A0AB39VZ20"/>
<evidence type="ECO:0008006" key="2">
    <source>
        <dbReference type="Google" id="ProtNLM"/>
    </source>
</evidence>